<reference evidence="2" key="1">
    <citation type="submission" date="2022-11" db="UniProtKB">
        <authorList>
            <consortium name="WormBaseParasite"/>
        </authorList>
    </citation>
    <scope>IDENTIFICATION</scope>
</reference>
<protein>
    <submittedName>
        <fullName evidence="2">Signal recognition particle 14 kDa protein</fullName>
    </submittedName>
</protein>
<organism evidence="1 2">
    <name type="scientific">Panagrolaimus sp. JU765</name>
    <dbReference type="NCBI Taxonomy" id="591449"/>
    <lineage>
        <taxon>Eukaryota</taxon>
        <taxon>Metazoa</taxon>
        <taxon>Ecdysozoa</taxon>
        <taxon>Nematoda</taxon>
        <taxon>Chromadorea</taxon>
        <taxon>Rhabditida</taxon>
        <taxon>Tylenchina</taxon>
        <taxon>Panagrolaimomorpha</taxon>
        <taxon>Panagrolaimoidea</taxon>
        <taxon>Panagrolaimidae</taxon>
        <taxon>Panagrolaimus</taxon>
    </lineage>
</organism>
<evidence type="ECO:0000313" key="2">
    <source>
        <dbReference type="WBParaSite" id="JU765_v2.g17439.t1"/>
    </source>
</evidence>
<accession>A0AC34QLI2</accession>
<name>A0AC34QLI2_9BILA</name>
<proteinExistence type="predicted"/>
<dbReference type="Proteomes" id="UP000887576">
    <property type="component" value="Unplaced"/>
</dbReference>
<dbReference type="WBParaSite" id="JU765_v2.g17439.t1">
    <property type="protein sequence ID" value="JU765_v2.g17439.t1"/>
    <property type="gene ID" value="JU765_v2.g17439"/>
</dbReference>
<evidence type="ECO:0000313" key="1">
    <source>
        <dbReference type="Proteomes" id="UP000887576"/>
    </source>
</evidence>
<sequence length="111" mass="12436">MTRLENDKFLEELKILFQKPKVGGSQAVSITMKHYDGRTKPIPSKPSDKSKIPDEKLCLFRAQCGSNKISTVVSSKEVTKFQSAYCQILLSGTDKLKKEKKKTGKKNESIA</sequence>